<organism evidence="1">
    <name type="scientific">Myoviridae sp. ctNQV2</name>
    <dbReference type="NCBI Taxonomy" id="2827683"/>
    <lineage>
        <taxon>Viruses</taxon>
        <taxon>Duplodnaviria</taxon>
        <taxon>Heunggongvirae</taxon>
        <taxon>Uroviricota</taxon>
        <taxon>Caudoviricetes</taxon>
    </lineage>
</organism>
<name>A0A8S5RZA5_9CAUD</name>
<proteinExistence type="predicted"/>
<dbReference type="EMBL" id="BK032510">
    <property type="protein sequence ID" value="DAF44100.1"/>
    <property type="molecule type" value="Genomic_DNA"/>
</dbReference>
<accession>A0A8S5RZA5</accession>
<protein>
    <submittedName>
        <fullName evidence="1">Uncharacterized protein</fullName>
    </submittedName>
</protein>
<sequence>MDKDKVIFLNSRFIDGSDARVPNASAIDYGEIAINYKAKYETISFKNDNEELVRLKPMYLVDNKLNEIRRTIFYQVVIPDSPKNGDMWIVPPPTIK</sequence>
<evidence type="ECO:0000313" key="1">
    <source>
        <dbReference type="EMBL" id="DAF44100.1"/>
    </source>
</evidence>
<reference evidence="1" key="1">
    <citation type="journal article" date="2021" name="Proc. Natl. Acad. Sci. U.S.A.">
        <title>A Catalog of Tens of Thousands of Viruses from Human Metagenomes Reveals Hidden Associations with Chronic Diseases.</title>
        <authorList>
            <person name="Tisza M.J."/>
            <person name="Buck C.B."/>
        </authorList>
    </citation>
    <scope>NUCLEOTIDE SEQUENCE</scope>
    <source>
        <strain evidence="1">CtNQV2</strain>
    </source>
</reference>